<reference evidence="3" key="1">
    <citation type="submission" date="2019-08" db="EMBL/GenBank/DDBJ databases">
        <authorList>
            <person name="Kucharzyk K."/>
            <person name="Murdoch R.W."/>
            <person name="Higgins S."/>
            <person name="Loffler F."/>
        </authorList>
    </citation>
    <scope>NUCLEOTIDE SEQUENCE</scope>
</reference>
<dbReference type="FunFam" id="3.40.50.720:FF:000084">
    <property type="entry name" value="Short-chain dehydrogenase reductase"/>
    <property type="match status" value="1"/>
</dbReference>
<dbReference type="InterPro" id="IPR002347">
    <property type="entry name" value="SDR_fam"/>
</dbReference>
<comment type="caution">
    <text evidence="3">The sequence shown here is derived from an EMBL/GenBank/DDBJ whole genome shotgun (WGS) entry which is preliminary data.</text>
</comment>
<name>A0A644W9K7_9ZZZZ</name>
<dbReference type="EC" id="1.-.-.-" evidence="3"/>
<gene>
    <name evidence="3" type="primary">fabG2_1</name>
    <name evidence="3" type="ORF">SDC9_46696</name>
</gene>
<sequence>MAFDIKNKLVFISGGAGDIGSAIVKGFVDEKCRVIIGDLNLDAAEALKAEFPGADIITVKTDITDKKSVAEAAKTISEKFGFLDVLVNVAGILCRKSVFETEKEDFEKSMAINVIGTFMLTKEMIPLLRKSKTGGAVINISSLNGTAAAENRIVYGATKSALDMVSKSFALELGEFGITVNSIAPGVVDSKMCRVRLNTEEKVQSFCKYIPLGRLTTPADVVGCALFLASPYARGITGDVMLVDGGIIARQALPR</sequence>
<dbReference type="SUPFAM" id="SSF51735">
    <property type="entry name" value="NAD(P)-binding Rossmann-fold domains"/>
    <property type="match status" value="1"/>
</dbReference>
<dbReference type="PRINTS" id="PR00080">
    <property type="entry name" value="SDRFAMILY"/>
</dbReference>
<dbReference type="PROSITE" id="PS00061">
    <property type="entry name" value="ADH_SHORT"/>
    <property type="match status" value="1"/>
</dbReference>
<evidence type="ECO:0000313" key="3">
    <source>
        <dbReference type="EMBL" id="MPM00470.1"/>
    </source>
</evidence>
<dbReference type="InterPro" id="IPR020904">
    <property type="entry name" value="Sc_DH/Rdtase_CS"/>
</dbReference>
<proteinExistence type="inferred from homology"/>
<dbReference type="CDD" id="cd05233">
    <property type="entry name" value="SDR_c"/>
    <property type="match status" value="1"/>
</dbReference>
<accession>A0A644W9K7</accession>
<dbReference type="Pfam" id="PF13561">
    <property type="entry name" value="adh_short_C2"/>
    <property type="match status" value="1"/>
</dbReference>
<keyword evidence="2 3" id="KW-0560">Oxidoreductase</keyword>
<protein>
    <submittedName>
        <fullName evidence="3">Putative oxidoreductase</fullName>
        <ecNumber evidence="3">1.-.-.-</ecNumber>
    </submittedName>
</protein>
<dbReference type="EMBL" id="VSSQ01000732">
    <property type="protein sequence ID" value="MPM00470.1"/>
    <property type="molecule type" value="Genomic_DNA"/>
</dbReference>
<dbReference type="PANTHER" id="PTHR24321">
    <property type="entry name" value="DEHYDROGENASES, SHORT CHAIN"/>
    <property type="match status" value="1"/>
</dbReference>
<dbReference type="GO" id="GO:0016491">
    <property type="term" value="F:oxidoreductase activity"/>
    <property type="evidence" value="ECO:0007669"/>
    <property type="project" value="UniProtKB-KW"/>
</dbReference>
<evidence type="ECO:0000256" key="2">
    <source>
        <dbReference type="ARBA" id="ARBA00023002"/>
    </source>
</evidence>
<dbReference type="InterPro" id="IPR036291">
    <property type="entry name" value="NAD(P)-bd_dom_sf"/>
</dbReference>
<dbReference type="PRINTS" id="PR00081">
    <property type="entry name" value="GDHRDH"/>
</dbReference>
<organism evidence="3">
    <name type="scientific">bioreactor metagenome</name>
    <dbReference type="NCBI Taxonomy" id="1076179"/>
    <lineage>
        <taxon>unclassified sequences</taxon>
        <taxon>metagenomes</taxon>
        <taxon>ecological metagenomes</taxon>
    </lineage>
</organism>
<dbReference type="Gene3D" id="3.40.50.720">
    <property type="entry name" value="NAD(P)-binding Rossmann-like Domain"/>
    <property type="match status" value="1"/>
</dbReference>
<dbReference type="AlphaFoldDB" id="A0A644W9K7"/>
<dbReference type="PANTHER" id="PTHR24321:SF8">
    <property type="entry name" value="ESTRADIOL 17-BETA-DEHYDROGENASE 8-RELATED"/>
    <property type="match status" value="1"/>
</dbReference>
<comment type="similarity">
    <text evidence="1">Belongs to the short-chain dehydrogenases/reductases (SDR) family.</text>
</comment>
<evidence type="ECO:0000256" key="1">
    <source>
        <dbReference type="ARBA" id="ARBA00006484"/>
    </source>
</evidence>